<evidence type="ECO:0000313" key="3">
    <source>
        <dbReference type="Proteomes" id="UP000275846"/>
    </source>
</evidence>
<dbReference type="WBParaSite" id="SSLN_0000904901-mRNA-1">
    <property type="protein sequence ID" value="SSLN_0000904901-mRNA-1"/>
    <property type="gene ID" value="SSLN_0000904901"/>
</dbReference>
<dbReference type="OrthoDB" id="2192946at2759"/>
<organism evidence="4">
    <name type="scientific">Schistocephalus solidus</name>
    <name type="common">Tapeworm</name>
    <dbReference type="NCBI Taxonomy" id="70667"/>
    <lineage>
        <taxon>Eukaryota</taxon>
        <taxon>Metazoa</taxon>
        <taxon>Spiralia</taxon>
        <taxon>Lophotrochozoa</taxon>
        <taxon>Platyhelminthes</taxon>
        <taxon>Cestoda</taxon>
        <taxon>Eucestoda</taxon>
        <taxon>Diphyllobothriidea</taxon>
        <taxon>Diphyllobothriidae</taxon>
        <taxon>Schistocephalus</taxon>
    </lineage>
</organism>
<evidence type="ECO:0000256" key="1">
    <source>
        <dbReference type="SAM" id="Phobius"/>
    </source>
</evidence>
<keyword evidence="1" id="KW-0812">Transmembrane</keyword>
<reference evidence="2 3" key="2">
    <citation type="submission" date="2018-11" db="EMBL/GenBank/DDBJ databases">
        <authorList>
            <consortium name="Pathogen Informatics"/>
        </authorList>
    </citation>
    <scope>NUCLEOTIDE SEQUENCE [LARGE SCALE GENOMIC DNA]</scope>
    <source>
        <strain evidence="2 3">NST_G2</strain>
    </source>
</reference>
<dbReference type="Proteomes" id="UP000275846">
    <property type="component" value="Unassembled WGS sequence"/>
</dbReference>
<keyword evidence="3" id="KW-1185">Reference proteome</keyword>
<dbReference type="EMBL" id="UYSU01034808">
    <property type="protein sequence ID" value="VDL95097.1"/>
    <property type="molecule type" value="Genomic_DNA"/>
</dbReference>
<protein>
    <submittedName>
        <fullName evidence="4">SET domain-containing protein</fullName>
    </submittedName>
</protein>
<name>A0A183SWW4_SCHSO</name>
<keyword evidence="1" id="KW-0472">Membrane</keyword>
<keyword evidence="1" id="KW-1133">Transmembrane helix</keyword>
<sequence>MPASHVFSVKAAGGFVVVVVVVAAVASVTLANMSTASQPTDHPHLACYSAETAELEVVELPRLLLVDRPVLRSIQQRWQYDNFVHLEFSAELETMSIPDDCIVISEEKFVDGGCLYTRVELYPTLVEESATHPVGDADPGAFVKVGKEESALNAAQVYYHFELSHAQVAVPEPTCFGAYGGPRRNRRSNYRDARDEEAGAAAGDLVYVYYVHDLAPQTQAPGFHTTGG</sequence>
<accession>A0A183SWW4</accession>
<feature type="transmembrane region" description="Helical" evidence="1">
    <location>
        <begin position="12"/>
        <end position="31"/>
    </location>
</feature>
<reference evidence="4" key="1">
    <citation type="submission" date="2016-06" db="UniProtKB">
        <authorList>
            <consortium name="WormBaseParasite"/>
        </authorList>
    </citation>
    <scope>IDENTIFICATION</scope>
</reference>
<proteinExistence type="predicted"/>
<dbReference type="AlphaFoldDB" id="A0A183SWW4"/>
<evidence type="ECO:0000313" key="2">
    <source>
        <dbReference type="EMBL" id="VDL95097.1"/>
    </source>
</evidence>
<gene>
    <name evidence="2" type="ORF">SSLN_LOCUS8712</name>
</gene>
<evidence type="ECO:0000313" key="4">
    <source>
        <dbReference type="WBParaSite" id="SSLN_0000904901-mRNA-1"/>
    </source>
</evidence>